<dbReference type="GO" id="GO:0003677">
    <property type="term" value="F:DNA binding"/>
    <property type="evidence" value="ECO:0007669"/>
    <property type="project" value="UniProtKB-KW"/>
</dbReference>
<dbReference type="InterPro" id="IPR039425">
    <property type="entry name" value="RNA_pol_sigma-70-like"/>
</dbReference>
<comment type="similarity">
    <text evidence="1">Belongs to the sigma-70 factor family. ECF subfamily.</text>
</comment>
<dbReference type="EMBL" id="JANGAB010000001">
    <property type="protein sequence ID" value="MCQ4948516.1"/>
    <property type="molecule type" value="Genomic_DNA"/>
</dbReference>
<dbReference type="GO" id="GO:0006352">
    <property type="term" value="P:DNA-templated transcription initiation"/>
    <property type="evidence" value="ECO:0007669"/>
    <property type="project" value="InterPro"/>
</dbReference>
<evidence type="ECO:0000313" key="7">
    <source>
        <dbReference type="EMBL" id="MCQ4948516.1"/>
    </source>
</evidence>
<dbReference type="AlphaFoldDB" id="A0AAW5K6E1"/>
<keyword evidence="3" id="KW-0731">Sigma factor</keyword>
<dbReference type="Gene3D" id="1.10.10.10">
    <property type="entry name" value="Winged helix-like DNA-binding domain superfamily/Winged helix DNA-binding domain"/>
    <property type="match status" value="1"/>
</dbReference>
<evidence type="ECO:0000256" key="3">
    <source>
        <dbReference type="ARBA" id="ARBA00023082"/>
    </source>
</evidence>
<dbReference type="Gene3D" id="1.10.1740.10">
    <property type="match status" value="1"/>
</dbReference>
<dbReference type="InterPro" id="IPR013249">
    <property type="entry name" value="RNA_pol_sigma70_r4_t2"/>
</dbReference>
<dbReference type="PANTHER" id="PTHR43133:SF8">
    <property type="entry name" value="RNA POLYMERASE SIGMA FACTOR HI_1459-RELATED"/>
    <property type="match status" value="1"/>
</dbReference>
<evidence type="ECO:0000313" key="8">
    <source>
        <dbReference type="Proteomes" id="UP001205063"/>
    </source>
</evidence>
<dbReference type="PANTHER" id="PTHR43133">
    <property type="entry name" value="RNA POLYMERASE ECF-TYPE SIGMA FACTO"/>
    <property type="match status" value="1"/>
</dbReference>
<evidence type="ECO:0000259" key="6">
    <source>
        <dbReference type="Pfam" id="PF08281"/>
    </source>
</evidence>
<evidence type="ECO:0000256" key="5">
    <source>
        <dbReference type="ARBA" id="ARBA00023163"/>
    </source>
</evidence>
<gene>
    <name evidence="7" type="ORF">NE646_02370</name>
</gene>
<dbReference type="InterPro" id="IPR014284">
    <property type="entry name" value="RNA_pol_sigma-70_dom"/>
</dbReference>
<evidence type="ECO:0000256" key="2">
    <source>
        <dbReference type="ARBA" id="ARBA00023015"/>
    </source>
</evidence>
<dbReference type="SUPFAM" id="SSF88659">
    <property type="entry name" value="Sigma3 and sigma4 domains of RNA polymerase sigma factors"/>
    <property type="match status" value="1"/>
</dbReference>
<feature type="domain" description="RNA polymerase sigma factor 70 region 4 type 2" evidence="6">
    <location>
        <begin position="124"/>
        <end position="176"/>
    </location>
</feature>
<dbReference type="InterPro" id="IPR013325">
    <property type="entry name" value="RNA_pol_sigma_r2"/>
</dbReference>
<sequence>MPVVKQDHRSLGELARQAAEGDRAAFEALYRATAEAQYFQAVALLRDEHLAMDAVQESYLALHHALPDIEKPQAVVAYLNRCTFQCCRRLQRKAGRVVPVGEEALEQLPQRASTEELGRRETALALQQELARLPEEQRLIVIRHYYLGERLADIAAEMGMSLSTVKRQLRQAKARLRRGLGQLAVVPLGLALPRQLQTAAHTLGSRAALPPAPVQGRISGWAVGAGATLTAAVTLLAAQLLAAPGLTAVAPGETPARTAMLEAVIRGGPVDGVLVEGPGGESAWMVGPEGRRYTLPVGENGRYTLTAFAGERAVCSAAVTVGCIDREGPVPRSAALQEGRLSVALEEDPAGLDAEGCYLCRGEARYPLQPEGEQLVLEQSLPSGDYLLVLTDRLGNQSETPLSLASPPAEQ</sequence>
<accession>A0AAW5K6E1</accession>
<dbReference type="InterPro" id="IPR013324">
    <property type="entry name" value="RNA_pol_sigma_r3/r4-like"/>
</dbReference>
<evidence type="ECO:0000256" key="1">
    <source>
        <dbReference type="ARBA" id="ARBA00010641"/>
    </source>
</evidence>
<dbReference type="RefSeq" id="WP_256135355.1">
    <property type="nucleotide sequence ID" value="NZ_JANGAB010000001.1"/>
</dbReference>
<comment type="caution">
    <text evidence="7">The sequence shown here is derived from an EMBL/GenBank/DDBJ whole genome shotgun (WGS) entry which is preliminary data.</text>
</comment>
<keyword evidence="4" id="KW-0238">DNA-binding</keyword>
<dbReference type="GO" id="GO:0016987">
    <property type="term" value="F:sigma factor activity"/>
    <property type="evidence" value="ECO:0007669"/>
    <property type="project" value="UniProtKB-KW"/>
</dbReference>
<proteinExistence type="inferred from homology"/>
<dbReference type="InterPro" id="IPR036388">
    <property type="entry name" value="WH-like_DNA-bd_sf"/>
</dbReference>
<organism evidence="7 8">
    <name type="scientific">Bittarella massiliensis</name>
    <name type="common">ex Durand et al. 2017</name>
    <dbReference type="NCBI Taxonomy" id="1720313"/>
    <lineage>
        <taxon>Bacteria</taxon>
        <taxon>Bacillati</taxon>
        <taxon>Bacillota</taxon>
        <taxon>Clostridia</taxon>
        <taxon>Eubacteriales</taxon>
        <taxon>Oscillospiraceae</taxon>
        <taxon>Bittarella (ex Durand et al. 2017)</taxon>
    </lineage>
</organism>
<keyword evidence="2" id="KW-0805">Transcription regulation</keyword>
<dbReference type="CDD" id="cd06171">
    <property type="entry name" value="Sigma70_r4"/>
    <property type="match status" value="1"/>
</dbReference>
<keyword evidence="5" id="KW-0804">Transcription</keyword>
<reference evidence="7" key="1">
    <citation type="submission" date="2022-06" db="EMBL/GenBank/DDBJ databases">
        <title>Isolation of gut microbiota from human fecal samples.</title>
        <authorList>
            <person name="Pamer E.G."/>
            <person name="Barat B."/>
            <person name="Waligurski E."/>
            <person name="Medina S."/>
            <person name="Paddock L."/>
            <person name="Mostad J."/>
        </authorList>
    </citation>
    <scope>NUCLEOTIDE SEQUENCE</scope>
    <source>
        <strain evidence="7">DFI.7.96</strain>
    </source>
</reference>
<dbReference type="Pfam" id="PF08281">
    <property type="entry name" value="Sigma70_r4_2"/>
    <property type="match status" value="1"/>
</dbReference>
<dbReference type="NCBIfam" id="TIGR02937">
    <property type="entry name" value="sigma70-ECF"/>
    <property type="match status" value="1"/>
</dbReference>
<dbReference type="SUPFAM" id="SSF88946">
    <property type="entry name" value="Sigma2 domain of RNA polymerase sigma factors"/>
    <property type="match status" value="1"/>
</dbReference>
<evidence type="ECO:0000256" key="4">
    <source>
        <dbReference type="ARBA" id="ARBA00023125"/>
    </source>
</evidence>
<name>A0AAW5K6E1_9FIRM</name>
<protein>
    <submittedName>
        <fullName evidence="7">RNA polymerase sigma factor</fullName>
    </submittedName>
</protein>
<dbReference type="Proteomes" id="UP001205063">
    <property type="component" value="Unassembled WGS sequence"/>
</dbReference>